<evidence type="ECO:0000313" key="2">
    <source>
        <dbReference type="EMBL" id="PRY21935.1"/>
    </source>
</evidence>
<protein>
    <submittedName>
        <fullName evidence="2">Uncharacterized protein</fullName>
    </submittedName>
</protein>
<evidence type="ECO:0000256" key="1">
    <source>
        <dbReference type="SAM" id="MobiDB-lite"/>
    </source>
</evidence>
<dbReference type="EMBL" id="PVTE01000048">
    <property type="protein sequence ID" value="PRY21935.1"/>
    <property type="molecule type" value="Genomic_DNA"/>
</dbReference>
<dbReference type="Proteomes" id="UP000238375">
    <property type="component" value="Unassembled WGS sequence"/>
</dbReference>
<organism evidence="2 3">
    <name type="scientific">Spirosoma oryzae</name>
    <dbReference type="NCBI Taxonomy" id="1469603"/>
    <lineage>
        <taxon>Bacteria</taxon>
        <taxon>Pseudomonadati</taxon>
        <taxon>Bacteroidota</taxon>
        <taxon>Cytophagia</taxon>
        <taxon>Cytophagales</taxon>
        <taxon>Cytophagaceae</taxon>
        <taxon>Spirosoma</taxon>
    </lineage>
</organism>
<proteinExistence type="predicted"/>
<feature type="region of interest" description="Disordered" evidence="1">
    <location>
        <begin position="1"/>
        <end position="20"/>
    </location>
</feature>
<evidence type="ECO:0000313" key="3">
    <source>
        <dbReference type="Proteomes" id="UP000238375"/>
    </source>
</evidence>
<name>A0A2T0RL63_9BACT</name>
<accession>A0A2T0RL63</accession>
<keyword evidence="3" id="KW-1185">Reference proteome</keyword>
<sequence>MRSNHINSDQLSVSDQQKSLADSWSFAYAPF</sequence>
<comment type="caution">
    <text evidence="2">The sequence shown here is derived from an EMBL/GenBank/DDBJ whole genome shotgun (WGS) entry which is preliminary data.</text>
</comment>
<gene>
    <name evidence="2" type="ORF">CLV58_14815</name>
</gene>
<dbReference type="AlphaFoldDB" id="A0A2T0RL63"/>
<reference evidence="2 3" key="1">
    <citation type="submission" date="2018-03" db="EMBL/GenBank/DDBJ databases">
        <title>Genomic Encyclopedia of Archaeal and Bacterial Type Strains, Phase II (KMG-II): from individual species to whole genera.</title>
        <authorList>
            <person name="Goeker M."/>
        </authorList>
    </citation>
    <scope>NUCLEOTIDE SEQUENCE [LARGE SCALE GENOMIC DNA]</scope>
    <source>
        <strain evidence="2 3">DSM 28354</strain>
    </source>
</reference>